<proteinExistence type="predicted"/>
<sequence length="94" mass="10368">MVRVGLMVSIEIRGSGLVGPVRLPGLPDPSGTPSESRGRHQTFFEDLIDFGRYSSSKTLQIQTAGLWVSDLEGVQLSALLLRLRLREASERFVL</sequence>
<dbReference type="EMBL" id="JBCEZU010000100">
    <property type="protein sequence ID" value="KAK9530949.1"/>
    <property type="molecule type" value="Genomic_DNA"/>
</dbReference>
<keyword evidence="2" id="KW-1185">Reference proteome</keyword>
<comment type="caution">
    <text evidence="1">The sequence shown here is derived from an EMBL/GenBank/DDBJ whole genome shotgun (WGS) entry which is preliminary data.</text>
</comment>
<gene>
    <name evidence="1" type="ORF">VZT92_012421</name>
</gene>
<accession>A0AAW1FBQ5</accession>
<organism evidence="1 2">
    <name type="scientific">Zoarces viviparus</name>
    <name type="common">Viviparous eelpout</name>
    <name type="synonym">Blennius viviparus</name>
    <dbReference type="NCBI Taxonomy" id="48416"/>
    <lineage>
        <taxon>Eukaryota</taxon>
        <taxon>Metazoa</taxon>
        <taxon>Chordata</taxon>
        <taxon>Craniata</taxon>
        <taxon>Vertebrata</taxon>
        <taxon>Euteleostomi</taxon>
        <taxon>Actinopterygii</taxon>
        <taxon>Neopterygii</taxon>
        <taxon>Teleostei</taxon>
        <taxon>Neoteleostei</taxon>
        <taxon>Acanthomorphata</taxon>
        <taxon>Eupercaria</taxon>
        <taxon>Perciformes</taxon>
        <taxon>Cottioidei</taxon>
        <taxon>Zoarcales</taxon>
        <taxon>Zoarcidae</taxon>
        <taxon>Zoarcinae</taxon>
        <taxon>Zoarces</taxon>
    </lineage>
</organism>
<protein>
    <submittedName>
        <fullName evidence="1">Uncharacterized protein</fullName>
    </submittedName>
</protein>
<reference evidence="1 2" key="1">
    <citation type="journal article" date="2024" name="Genome Biol. Evol.">
        <title>Chromosome-level genome assembly of the viviparous eelpout Zoarces viviparus.</title>
        <authorList>
            <person name="Fuhrmann N."/>
            <person name="Brasseur M.V."/>
            <person name="Bakowski C.E."/>
            <person name="Podsiadlowski L."/>
            <person name="Prost S."/>
            <person name="Krehenwinkel H."/>
            <person name="Mayer C."/>
        </authorList>
    </citation>
    <scope>NUCLEOTIDE SEQUENCE [LARGE SCALE GENOMIC DNA]</scope>
    <source>
        <strain evidence="1">NO-MEL_2022_Ind0_liver</strain>
    </source>
</reference>
<name>A0AAW1FBQ5_ZOAVI</name>
<dbReference type="Proteomes" id="UP001488805">
    <property type="component" value="Unassembled WGS sequence"/>
</dbReference>
<evidence type="ECO:0000313" key="1">
    <source>
        <dbReference type="EMBL" id="KAK9530949.1"/>
    </source>
</evidence>
<evidence type="ECO:0000313" key="2">
    <source>
        <dbReference type="Proteomes" id="UP001488805"/>
    </source>
</evidence>
<dbReference type="AlphaFoldDB" id="A0AAW1FBQ5"/>